<dbReference type="PROSITE" id="PS00108">
    <property type="entry name" value="PROTEIN_KINASE_ST"/>
    <property type="match status" value="1"/>
</dbReference>
<dbReference type="InterPro" id="IPR008271">
    <property type="entry name" value="Ser/Thr_kinase_AS"/>
</dbReference>
<dbReference type="FunFam" id="1.10.510.10:FF:000943">
    <property type="entry name" value="testis-specific serine/threonine-protein kinase 1"/>
    <property type="match status" value="1"/>
</dbReference>
<organism evidence="9 10">
    <name type="scientific">Atta cephalotes</name>
    <name type="common">Leafcutter ant</name>
    <dbReference type="NCBI Taxonomy" id="12957"/>
    <lineage>
        <taxon>Eukaryota</taxon>
        <taxon>Metazoa</taxon>
        <taxon>Ecdysozoa</taxon>
        <taxon>Arthropoda</taxon>
        <taxon>Hexapoda</taxon>
        <taxon>Insecta</taxon>
        <taxon>Pterygota</taxon>
        <taxon>Neoptera</taxon>
        <taxon>Endopterygota</taxon>
        <taxon>Hymenoptera</taxon>
        <taxon>Apocrita</taxon>
        <taxon>Aculeata</taxon>
        <taxon>Formicoidea</taxon>
        <taxon>Formicidae</taxon>
        <taxon>Myrmicinae</taxon>
        <taxon>Atta</taxon>
    </lineage>
</organism>
<name>A0A158NC21_ATTCE</name>
<dbReference type="GO" id="GO:0000226">
    <property type="term" value="P:microtubule cytoskeleton organization"/>
    <property type="evidence" value="ECO:0007669"/>
    <property type="project" value="TreeGrafter"/>
</dbReference>
<comment type="similarity">
    <text evidence="7">Belongs to the protein kinase superfamily.</text>
</comment>
<proteinExistence type="inferred from homology"/>
<dbReference type="EMBL" id="ADTU01011290">
    <property type="status" value="NOT_ANNOTATED_CDS"/>
    <property type="molecule type" value="Genomic_DNA"/>
</dbReference>
<dbReference type="GO" id="GO:0005737">
    <property type="term" value="C:cytoplasm"/>
    <property type="evidence" value="ECO:0007669"/>
    <property type="project" value="TreeGrafter"/>
</dbReference>
<keyword evidence="3 6" id="KW-0547">Nucleotide-binding</keyword>
<dbReference type="Proteomes" id="UP000005205">
    <property type="component" value="Unassembled WGS sequence"/>
</dbReference>
<keyword evidence="5 6" id="KW-0067">ATP-binding</keyword>
<dbReference type="InterPro" id="IPR000719">
    <property type="entry name" value="Prot_kinase_dom"/>
</dbReference>
<keyword evidence="2" id="KW-0808">Transferase</keyword>
<accession>A0A158NC21</accession>
<dbReference type="PANTHER" id="PTHR24346:SF82">
    <property type="entry name" value="KP78A-RELATED"/>
    <property type="match status" value="1"/>
</dbReference>
<dbReference type="KEGG" id="acep:105618149"/>
<evidence type="ECO:0000259" key="8">
    <source>
        <dbReference type="PROSITE" id="PS50011"/>
    </source>
</evidence>
<reference evidence="10" key="1">
    <citation type="journal article" date="2011" name="PLoS Genet.">
        <title>The genome sequence of the leaf-cutter ant Atta cephalotes reveals insights into its obligate symbiotic lifestyle.</title>
        <authorList>
            <person name="Suen G."/>
            <person name="Teiling C."/>
            <person name="Li L."/>
            <person name="Holt C."/>
            <person name="Abouheif E."/>
            <person name="Bornberg-Bauer E."/>
            <person name="Bouffard P."/>
            <person name="Caldera E.J."/>
            <person name="Cash E."/>
            <person name="Cavanaugh A."/>
            <person name="Denas O."/>
            <person name="Elhaik E."/>
            <person name="Fave M.J."/>
            <person name="Gadau J."/>
            <person name="Gibson J.D."/>
            <person name="Graur D."/>
            <person name="Grubbs K.J."/>
            <person name="Hagen D.E."/>
            <person name="Harkins T.T."/>
            <person name="Helmkampf M."/>
            <person name="Hu H."/>
            <person name="Johnson B.R."/>
            <person name="Kim J."/>
            <person name="Marsh S.E."/>
            <person name="Moeller J.A."/>
            <person name="Munoz-Torres M.C."/>
            <person name="Murphy M.C."/>
            <person name="Naughton M.C."/>
            <person name="Nigam S."/>
            <person name="Overson R."/>
            <person name="Rajakumar R."/>
            <person name="Reese J.T."/>
            <person name="Scott J.J."/>
            <person name="Smith C.R."/>
            <person name="Tao S."/>
            <person name="Tsutsui N.D."/>
            <person name="Viljakainen L."/>
            <person name="Wissler L."/>
            <person name="Yandell M.D."/>
            <person name="Zimmer F."/>
            <person name="Taylor J."/>
            <person name="Slater S.C."/>
            <person name="Clifton S.W."/>
            <person name="Warren W.C."/>
            <person name="Elsik C.G."/>
            <person name="Smith C.D."/>
            <person name="Weinstock G.M."/>
            <person name="Gerardo N.M."/>
            <person name="Currie C.R."/>
        </authorList>
    </citation>
    <scope>NUCLEOTIDE SEQUENCE [LARGE SCALE GENOMIC DNA]</scope>
</reference>
<dbReference type="EnsemblMetazoa" id="XM_012199689.1">
    <property type="protein sequence ID" value="XP_012055079.1"/>
    <property type="gene ID" value="LOC105618149"/>
</dbReference>
<dbReference type="PROSITE" id="PS50011">
    <property type="entry name" value="PROTEIN_KINASE_DOM"/>
    <property type="match status" value="1"/>
</dbReference>
<evidence type="ECO:0000313" key="9">
    <source>
        <dbReference type="EnsemblMetazoa" id="XP_012055079.1"/>
    </source>
</evidence>
<evidence type="ECO:0000256" key="1">
    <source>
        <dbReference type="ARBA" id="ARBA00022527"/>
    </source>
</evidence>
<evidence type="ECO:0000256" key="5">
    <source>
        <dbReference type="ARBA" id="ARBA00022840"/>
    </source>
</evidence>
<dbReference type="SMART" id="SM00220">
    <property type="entry name" value="S_TKc"/>
    <property type="match status" value="1"/>
</dbReference>
<evidence type="ECO:0000256" key="7">
    <source>
        <dbReference type="RuleBase" id="RU000304"/>
    </source>
</evidence>
<dbReference type="eggNOG" id="KOG0583">
    <property type="taxonomic scope" value="Eukaryota"/>
</dbReference>
<keyword evidence="4" id="KW-0418">Kinase</keyword>
<evidence type="ECO:0000256" key="4">
    <source>
        <dbReference type="ARBA" id="ARBA00022777"/>
    </source>
</evidence>
<dbReference type="PANTHER" id="PTHR24346">
    <property type="entry name" value="MAP/MICROTUBULE AFFINITY-REGULATING KINASE"/>
    <property type="match status" value="1"/>
</dbReference>
<dbReference type="GO" id="GO:0005524">
    <property type="term" value="F:ATP binding"/>
    <property type="evidence" value="ECO:0007669"/>
    <property type="project" value="UniProtKB-UniRule"/>
</dbReference>
<keyword evidence="1 7" id="KW-0723">Serine/threonine-protein kinase</keyword>
<dbReference type="InParanoid" id="A0A158NC21"/>
<protein>
    <recommendedName>
        <fullName evidence="8">Protein kinase domain-containing protein</fullName>
    </recommendedName>
</protein>
<dbReference type="SUPFAM" id="SSF56112">
    <property type="entry name" value="Protein kinase-like (PK-like)"/>
    <property type="match status" value="1"/>
</dbReference>
<dbReference type="STRING" id="12957.A0A158NC21"/>
<evidence type="ECO:0000256" key="3">
    <source>
        <dbReference type="ARBA" id="ARBA00022741"/>
    </source>
</evidence>
<keyword evidence="10" id="KW-1185">Reference proteome</keyword>
<dbReference type="AlphaFoldDB" id="A0A158NC21"/>
<dbReference type="InterPro" id="IPR011009">
    <property type="entry name" value="Kinase-like_dom_sf"/>
</dbReference>
<dbReference type="GO" id="GO:0035556">
    <property type="term" value="P:intracellular signal transduction"/>
    <property type="evidence" value="ECO:0007669"/>
    <property type="project" value="TreeGrafter"/>
</dbReference>
<dbReference type="InterPro" id="IPR017441">
    <property type="entry name" value="Protein_kinase_ATP_BS"/>
</dbReference>
<sequence>MSNLNHHTPSEEATLLTRGYKFGRKLGEGCYAKVYLAEYKPEHESETSNNFLACKVIDTANIAKDFVQKFLPRELDILVKLNHPHVVHIHSIFQRRTKYFIFMRFAENGDLFNFILKNGRVSESQARVWFRQLALGLQYLHEMEIAHRDIKCENVLITSNYNVKLTDFGFARYMIDSHGKRVLSDTYCGSLSYAAPEILRGYPYNPKLSDIWALGVILYIMLNKSMPFDEENLKRLYELQISRKWKFRSKVIDSLTDRVKKLVGNLLEPDVSKRPHTDQIVQSEWIAMDPRLLMLSPAEQIALNNAMEERKRFEEKFMKKETKRHKIEETKMNNENKSNKKEEIMILKEVEEGTATTSIIMTA</sequence>
<evidence type="ECO:0000256" key="6">
    <source>
        <dbReference type="PROSITE-ProRule" id="PRU10141"/>
    </source>
</evidence>
<dbReference type="CDD" id="cd14080">
    <property type="entry name" value="STKc_TSSK-like"/>
    <property type="match status" value="1"/>
</dbReference>
<evidence type="ECO:0000256" key="2">
    <source>
        <dbReference type="ARBA" id="ARBA00022679"/>
    </source>
</evidence>
<dbReference type="GO" id="GO:0050321">
    <property type="term" value="F:tau-protein kinase activity"/>
    <property type="evidence" value="ECO:0007669"/>
    <property type="project" value="TreeGrafter"/>
</dbReference>
<feature type="domain" description="Protein kinase" evidence="8">
    <location>
        <begin position="20"/>
        <end position="286"/>
    </location>
</feature>
<feature type="binding site" evidence="6">
    <location>
        <position position="55"/>
    </location>
    <ligand>
        <name>ATP</name>
        <dbReference type="ChEBI" id="CHEBI:30616"/>
    </ligand>
</feature>
<dbReference type="Gene3D" id="1.10.510.10">
    <property type="entry name" value="Transferase(Phosphotransferase) domain 1"/>
    <property type="match status" value="1"/>
</dbReference>
<reference evidence="9" key="2">
    <citation type="submission" date="2016-04" db="UniProtKB">
        <authorList>
            <consortium name="EnsemblMetazoa"/>
        </authorList>
    </citation>
    <scope>IDENTIFICATION</scope>
</reference>
<dbReference type="PROSITE" id="PS00107">
    <property type="entry name" value="PROTEIN_KINASE_ATP"/>
    <property type="match status" value="1"/>
</dbReference>
<evidence type="ECO:0000313" key="10">
    <source>
        <dbReference type="Proteomes" id="UP000005205"/>
    </source>
</evidence>
<gene>
    <name evidence="9" type="primary">105618149</name>
</gene>
<dbReference type="Pfam" id="PF00069">
    <property type="entry name" value="Pkinase"/>
    <property type="match status" value="1"/>
</dbReference>
<dbReference type="OrthoDB" id="541276at2759"/>